<reference evidence="7 8" key="1">
    <citation type="submission" date="2019-11" db="EMBL/GenBank/DDBJ databases">
        <authorList>
            <person name="Yuan L."/>
        </authorList>
    </citation>
    <scope>NUCLEOTIDE SEQUENCE [LARGE SCALE GENOMIC DNA]</scope>
    <source>
        <strain evidence="7 8">TRM43335</strain>
    </source>
</reference>
<evidence type="ECO:0000256" key="2">
    <source>
        <dbReference type="ARBA" id="ARBA00022729"/>
    </source>
</evidence>
<dbReference type="EMBL" id="WIXO01000001">
    <property type="protein sequence ID" value="MTE20696.1"/>
    <property type="molecule type" value="Genomic_DNA"/>
</dbReference>
<dbReference type="GO" id="GO:0009253">
    <property type="term" value="P:peptidoglycan catabolic process"/>
    <property type="evidence" value="ECO:0007669"/>
    <property type="project" value="InterPro"/>
</dbReference>
<dbReference type="Pfam" id="PF13517">
    <property type="entry name" value="FG-GAP_3"/>
    <property type="match status" value="1"/>
</dbReference>
<dbReference type="PANTHER" id="PTHR11022">
    <property type="entry name" value="PEPTIDOGLYCAN RECOGNITION PROTEIN"/>
    <property type="match status" value="1"/>
</dbReference>
<dbReference type="PRINTS" id="PR01185">
    <property type="entry name" value="INTEGRINA"/>
</dbReference>
<dbReference type="InterPro" id="IPR006619">
    <property type="entry name" value="PGRP_domain_met/bac"/>
</dbReference>
<dbReference type="Gene3D" id="3.40.80.10">
    <property type="entry name" value="Peptidoglycan recognition protein-like"/>
    <property type="match status" value="1"/>
</dbReference>
<proteinExistence type="inferred from homology"/>
<comment type="similarity">
    <text evidence="1">Belongs to the N-acetylmuramoyl-L-alanine amidase 2 family.</text>
</comment>
<dbReference type="InterPro" id="IPR013517">
    <property type="entry name" value="FG-GAP"/>
</dbReference>
<keyword evidence="3" id="KW-0677">Repeat</keyword>
<evidence type="ECO:0000256" key="4">
    <source>
        <dbReference type="ARBA" id="ARBA00023180"/>
    </source>
</evidence>
<evidence type="ECO:0000313" key="8">
    <source>
        <dbReference type="Proteomes" id="UP000473014"/>
    </source>
</evidence>
<dbReference type="Pfam" id="PF01839">
    <property type="entry name" value="FG-GAP"/>
    <property type="match status" value="3"/>
</dbReference>
<dbReference type="InterPro" id="IPR015510">
    <property type="entry name" value="PGRP"/>
</dbReference>
<feature type="region of interest" description="Disordered" evidence="5">
    <location>
        <begin position="1"/>
        <end position="37"/>
    </location>
</feature>
<feature type="region of interest" description="Disordered" evidence="5">
    <location>
        <begin position="80"/>
        <end position="213"/>
    </location>
</feature>
<dbReference type="AlphaFoldDB" id="A0A6G2BEY7"/>
<dbReference type="InterPro" id="IPR028994">
    <property type="entry name" value="Integrin_alpha_N"/>
</dbReference>
<protein>
    <recommendedName>
        <fullName evidence="6">Peptidoglycan recognition protein family domain-containing protein</fullName>
    </recommendedName>
</protein>
<dbReference type="Proteomes" id="UP000473014">
    <property type="component" value="Unassembled WGS sequence"/>
</dbReference>
<feature type="region of interest" description="Disordered" evidence="5">
    <location>
        <begin position="451"/>
        <end position="477"/>
    </location>
</feature>
<feature type="compositionally biased region" description="Basic and acidic residues" evidence="5">
    <location>
        <begin position="138"/>
        <end position="147"/>
    </location>
</feature>
<dbReference type="InterPro" id="IPR000413">
    <property type="entry name" value="Integrin_alpha"/>
</dbReference>
<comment type="caution">
    <text evidence="7">The sequence shown here is derived from an EMBL/GenBank/DDBJ whole genome shotgun (WGS) entry which is preliminary data.</text>
</comment>
<dbReference type="PROSITE" id="PS51470">
    <property type="entry name" value="FG_GAP"/>
    <property type="match status" value="3"/>
</dbReference>
<keyword evidence="2" id="KW-0732">Signal</keyword>
<dbReference type="SMART" id="SM00701">
    <property type="entry name" value="PGRP"/>
    <property type="match status" value="1"/>
</dbReference>
<dbReference type="InterPro" id="IPR036505">
    <property type="entry name" value="Amidase/PGRP_sf"/>
</dbReference>
<keyword evidence="8" id="KW-1185">Reference proteome</keyword>
<feature type="compositionally biased region" description="Basic and acidic residues" evidence="5">
    <location>
        <begin position="26"/>
        <end position="37"/>
    </location>
</feature>
<dbReference type="GO" id="GO:0008305">
    <property type="term" value="C:integrin complex"/>
    <property type="evidence" value="ECO:0007669"/>
    <property type="project" value="InterPro"/>
</dbReference>
<dbReference type="Pfam" id="PF01510">
    <property type="entry name" value="Amidase_2"/>
    <property type="match status" value="1"/>
</dbReference>
<organism evidence="7 8">
    <name type="scientific">Streptomyces taklimakanensis</name>
    <dbReference type="NCBI Taxonomy" id="2569853"/>
    <lineage>
        <taxon>Bacteria</taxon>
        <taxon>Bacillati</taxon>
        <taxon>Actinomycetota</taxon>
        <taxon>Actinomycetes</taxon>
        <taxon>Kitasatosporales</taxon>
        <taxon>Streptomycetaceae</taxon>
        <taxon>Streptomyces</taxon>
    </lineage>
</organism>
<feature type="compositionally biased region" description="Basic and acidic residues" evidence="5">
    <location>
        <begin position="83"/>
        <end position="94"/>
    </location>
</feature>
<evidence type="ECO:0000256" key="1">
    <source>
        <dbReference type="ARBA" id="ARBA00007553"/>
    </source>
</evidence>
<sequence length="855" mass="87233">MASPPEDRGPSVTASPVKTYSVNLRSRSEHRSDVTRRDTKPFSLVGISWPRATAELEGRAEVRTRSIETGEWTPWQELGLDLRAPEGEEGRESTARGATEPRWVGPSDGVEARVVSEDGRSAADFPAGMRLDLVDPGTTEREARKAEAAGPAAFDAVAHTTSQAAPESAAPAAEGPTSTDGAAARSSQTGAEPTASAEPSVPPAPESTVTRPPIVSRAAWGADESMVEEPSAYLEDGIKAAFVHHTTDANNYSCSQSPAIVRAIMTYHVKSNGWNDLGYNFLVDKCGTVFEGRHGGVDLPVYGAHTYGFNSYSTGIAVIGNYATDGVPSATVTNAVARVAAWKLGQYGVDPAGRVTLTAAADTGVWEEGEQADLYTISGHRDGFATECPGQALYEELPEIRRFAASPAASAAKPTADVNGDGMVDMAAGTYRAAVDGMDMAGTVTVVPGGPDGPVDSARKVLSQSSPGVPGDSEEGDGWGAATAYGDVNGDGHADLVVGAPGEDDSLGNADSGAATVLYGPGLDTGTLLEADAADRTGGSRFGSTVAVGDFDSDGTADVFVASRNPAGWWAFDVADDSVRKGTLDTGAAGGIGYLASTTGDFDRDGYTDVVMNHRDASGTGRLTLFNGSAEGLRYVGPASVRGGRSVAAGDIDGDGYTDLVVGQPYTSESGSDAGGQIAVLPGSPDGPTTAGGRVIHQDTAGVPGGSESGDALGWSVAVGDVDADGHADVLAGMPFEDLTRDGINRSDAGMTVLLYGTSAGLSTSGAQSFHQDTTDVPGASETNDRLGASVLLADLTGWGRTDLAIGASGEDSFDGTILQLDAGSAGISTGGGVYYNRAKLGTPAGVQLGDRLSP</sequence>
<dbReference type="GO" id="GO:0008745">
    <property type="term" value="F:N-acetylmuramoyl-L-alanine amidase activity"/>
    <property type="evidence" value="ECO:0007669"/>
    <property type="project" value="InterPro"/>
</dbReference>
<dbReference type="SMART" id="SM00191">
    <property type="entry name" value="Int_alpha"/>
    <property type="match status" value="6"/>
</dbReference>
<keyword evidence="4" id="KW-0325">Glycoprotein</keyword>
<feature type="compositionally biased region" description="Low complexity" evidence="5">
    <location>
        <begin position="160"/>
        <end position="179"/>
    </location>
</feature>
<feature type="compositionally biased region" description="Polar residues" evidence="5">
    <location>
        <begin position="12"/>
        <end position="25"/>
    </location>
</feature>
<dbReference type="PANTHER" id="PTHR11022:SF41">
    <property type="entry name" value="PEPTIDOGLYCAN-RECOGNITION PROTEIN LC-RELATED"/>
    <property type="match status" value="1"/>
</dbReference>
<dbReference type="InterPro" id="IPR013519">
    <property type="entry name" value="Int_alpha_beta-p"/>
</dbReference>
<feature type="domain" description="Peptidoglycan recognition protein family" evidence="6">
    <location>
        <begin position="212"/>
        <end position="362"/>
    </location>
</feature>
<dbReference type="SUPFAM" id="SSF69318">
    <property type="entry name" value="Integrin alpha N-terminal domain"/>
    <property type="match status" value="1"/>
</dbReference>
<evidence type="ECO:0000256" key="5">
    <source>
        <dbReference type="SAM" id="MobiDB-lite"/>
    </source>
</evidence>
<dbReference type="GO" id="GO:0007155">
    <property type="term" value="P:cell adhesion"/>
    <property type="evidence" value="ECO:0007669"/>
    <property type="project" value="InterPro"/>
</dbReference>
<accession>A0A6G2BEY7</accession>
<dbReference type="Gene3D" id="2.130.10.130">
    <property type="entry name" value="Integrin alpha, N-terminal"/>
    <property type="match status" value="2"/>
</dbReference>
<dbReference type="CDD" id="cd06583">
    <property type="entry name" value="PGRP"/>
    <property type="match status" value="1"/>
</dbReference>
<evidence type="ECO:0000256" key="3">
    <source>
        <dbReference type="ARBA" id="ARBA00022737"/>
    </source>
</evidence>
<name>A0A6G2BEY7_9ACTN</name>
<dbReference type="SUPFAM" id="SSF55846">
    <property type="entry name" value="N-acetylmuramoyl-L-alanine amidase-like"/>
    <property type="match status" value="1"/>
</dbReference>
<dbReference type="GO" id="GO:0008270">
    <property type="term" value="F:zinc ion binding"/>
    <property type="evidence" value="ECO:0007669"/>
    <property type="project" value="InterPro"/>
</dbReference>
<feature type="compositionally biased region" description="Basic and acidic residues" evidence="5">
    <location>
        <begin position="110"/>
        <end position="121"/>
    </location>
</feature>
<evidence type="ECO:0000313" key="7">
    <source>
        <dbReference type="EMBL" id="MTE20696.1"/>
    </source>
</evidence>
<dbReference type="InterPro" id="IPR002502">
    <property type="entry name" value="Amidase_domain"/>
</dbReference>
<evidence type="ECO:0000259" key="6">
    <source>
        <dbReference type="SMART" id="SM00701"/>
    </source>
</evidence>
<gene>
    <name evidence="7" type="ORF">F0L17_16580</name>
</gene>